<feature type="domain" description="STAS" evidence="1">
    <location>
        <begin position="7"/>
        <end position="70"/>
    </location>
</feature>
<accession>A0ABR9HX00</accession>
<comment type="caution">
    <text evidence="2">The sequence shown here is derived from an EMBL/GenBank/DDBJ whole genome shotgun (WGS) entry which is preliminary data.</text>
</comment>
<dbReference type="Pfam" id="PF01740">
    <property type="entry name" value="STAS"/>
    <property type="match status" value="1"/>
</dbReference>
<dbReference type="SUPFAM" id="SSF52091">
    <property type="entry name" value="SpoIIaa-like"/>
    <property type="match status" value="1"/>
</dbReference>
<dbReference type="Proteomes" id="UP000631670">
    <property type="component" value="Unassembled WGS sequence"/>
</dbReference>
<dbReference type="CDD" id="cd07043">
    <property type="entry name" value="STAS_anti-anti-sigma_factors"/>
    <property type="match status" value="1"/>
</dbReference>
<sequence>MPERPNVTVTVHRVDGTRVLAVAGDLDLGTVAAIRARLGEIFADGATAVVADLRDVTFCSTAGLHLIEELRCRSVACPASFGVVVGDPISGLLRFLELPDGLRIYPTLAAALAPR</sequence>
<protein>
    <submittedName>
        <fullName evidence="2">Anti-anti-sigma factor</fullName>
    </submittedName>
</protein>
<organism evidence="2 3">
    <name type="scientific">Amycolatopsis lexingtonensis</name>
    <dbReference type="NCBI Taxonomy" id="218822"/>
    <lineage>
        <taxon>Bacteria</taxon>
        <taxon>Bacillati</taxon>
        <taxon>Actinomycetota</taxon>
        <taxon>Actinomycetes</taxon>
        <taxon>Pseudonocardiales</taxon>
        <taxon>Pseudonocardiaceae</taxon>
        <taxon>Amycolatopsis</taxon>
    </lineage>
</organism>
<dbReference type="Gene3D" id="3.30.750.24">
    <property type="entry name" value="STAS domain"/>
    <property type="match status" value="1"/>
</dbReference>
<name>A0ABR9HX00_9PSEU</name>
<evidence type="ECO:0000259" key="1">
    <source>
        <dbReference type="PROSITE" id="PS50801"/>
    </source>
</evidence>
<keyword evidence="3" id="KW-1185">Reference proteome</keyword>
<dbReference type="InterPro" id="IPR036513">
    <property type="entry name" value="STAS_dom_sf"/>
</dbReference>
<evidence type="ECO:0000313" key="3">
    <source>
        <dbReference type="Proteomes" id="UP000631670"/>
    </source>
</evidence>
<proteinExistence type="predicted"/>
<reference evidence="2 3" key="1">
    <citation type="submission" date="2020-10" db="EMBL/GenBank/DDBJ databases">
        <title>Sequencing the genomes of 1000 actinobacteria strains.</title>
        <authorList>
            <person name="Klenk H.-P."/>
        </authorList>
    </citation>
    <scope>NUCLEOTIDE SEQUENCE [LARGE SCALE GENOMIC DNA]</scope>
    <source>
        <strain evidence="2 3">DSM 44653</strain>
    </source>
</reference>
<dbReference type="RefSeq" id="WP_086865634.1">
    <property type="nucleotide sequence ID" value="NZ_JADBEG010000001.1"/>
</dbReference>
<dbReference type="InterPro" id="IPR002645">
    <property type="entry name" value="STAS_dom"/>
</dbReference>
<evidence type="ECO:0000313" key="2">
    <source>
        <dbReference type="EMBL" id="MBE1495465.1"/>
    </source>
</evidence>
<dbReference type="PROSITE" id="PS50801">
    <property type="entry name" value="STAS"/>
    <property type="match status" value="1"/>
</dbReference>
<gene>
    <name evidence="2" type="ORF">H4696_002565</name>
</gene>
<dbReference type="EMBL" id="JADBEG010000001">
    <property type="protein sequence ID" value="MBE1495465.1"/>
    <property type="molecule type" value="Genomic_DNA"/>
</dbReference>